<evidence type="ECO:0000256" key="4">
    <source>
        <dbReference type="ARBA" id="ARBA00004496"/>
    </source>
</evidence>
<dbReference type="InterPro" id="IPR006318">
    <property type="entry name" value="PTS_EI-like"/>
</dbReference>
<reference evidence="23" key="1">
    <citation type="journal article" date="2019" name="Int. J. Syst. Evol. Microbiol.">
        <title>The Global Catalogue of Microorganisms (GCM) 10K type strain sequencing project: providing services to taxonomists for standard genome sequencing and annotation.</title>
        <authorList>
            <consortium name="The Broad Institute Genomics Platform"/>
            <consortium name="The Broad Institute Genome Sequencing Center for Infectious Disease"/>
            <person name="Wu L."/>
            <person name="Ma J."/>
        </authorList>
    </citation>
    <scope>NUCLEOTIDE SEQUENCE [LARGE SCALE GENOMIC DNA]</scope>
    <source>
        <strain evidence="23">JCM 15628</strain>
    </source>
</reference>
<protein>
    <recommendedName>
        <fullName evidence="7 17">Phosphoenolpyruvate-protein phosphotransferase</fullName>
        <ecNumber evidence="6 17">2.7.3.9</ecNumber>
    </recommendedName>
    <alternativeName>
        <fullName evidence="16 17">Phosphotransferase system, enzyme I</fullName>
    </alternativeName>
</protein>
<dbReference type="Pfam" id="PF00391">
    <property type="entry name" value="PEP-utilizers"/>
    <property type="match status" value="1"/>
</dbReference>
<evidence type="ECO:0000259" key="21">
    <source>
        <dbReference type="Pfam" id="PF05524"/>
    </source>
</evidence>
<dbReference type="Pfam" id="PF05524">
    <property type="entry name" value="PEP-utilisers_N"/>
    <property type="match status" value="1"/>
</dbReference>
<evidence type="ECO:0000256" key="5">
    <source>
        <dbReference type="ARBA" id="ARBA00007837"/>
    </source>
</evidence>
<evidence type="ECO:0000313" key="23">
    <source>
        <dbReference type="Proteomes" id="UP001500013"/>
    </source>
</evidence>
<keyword evidence="15 17" id="KW-0460">Magnesium</keyword>
<evidence type="ECO:0000256" key="18">
    <source>
        <dbReference type="SAM" id="MobiDB-lite"/>
    </source>
</evidence>
<dbReference type="SUPFAM" id="SSF47831">
    <property type="entry name" value="Enzyme I of the PEP:sugar phosphotransferase system HPr-binding (sub)domain"/>
    <property type="match status" value="1"/>
</dbReference>
<feature type="compositionally biased region" description="Polar residues" evidence="18">
    <location>
        <begin position="1"/>
        <end position="19"/>
    </location>
</feature>
<evidence type="ECO:0000256" key="1">
    <source>
        <dbReference type="ARBA" id="ARBA00000683"/>
    </source>
</evidence>
<proteinExistence type="inferred from homology"/>
<feature type="region of interest" description="Disordered" evidence="18">
    <location>
        <begin position="1"/>
        <end position="55"/>
    </location>
</feature>
<comment type="caution">
    <text evidence="22">The sequence shown here is derived from an EMBL/GenBank/DDBJ whole genome shotgun (WGS) entry which is preliminary data.</text>
</comment>
<evidence type="ECO:0000256" key="11">
    <source>
        <dbReference type="ARBA" id="ARBA00022679"/>
    </source>
</evidence>
<keyword evidence="13 17" id="KW-0479">Metal-binding</keyword>
<evidence type="ECO:0000256" key="13">
    <source>
        <dbReference type="ARBA" id="ARBA00022723"/>
    </source>
</evidence>
<dbReference type="PANTHER" id="PTHR46244:SF3">
    <property type="entry name" value="PHOSPHOENOLPYRUVATE-PROTEIN PHOSPHOTRANSFERASE"/>
    <property type="match status" value="1"/>
</dbReference>
<dbReference type="InterPro" id="IPR008731">
    <property type="entry name" value="PTS_EIN"/>
</dbReference>
<keyword evidence="10 17" id="KW-0762">Sugar transport</keyword>
<comment type="function">
    <text evidence="3 17">General (non sugar-specific) component of the phosphoenolpyruvate-dependent sugar phosphotransferase system (sugar PTS). This major carbohydrate active-transport system catalyzes the phosphorylation of incoming sugar substrates concomitantly with their translocation across the cell membrane. Enzyme I transfers the phosphoryl group from phosphoenolpyruvate (PEP) to the phosphoryl carrier protein (HPr).</text>
</comment>
<evidence type="ECO:0000259" key="20">
    <source>
        <dbReference type="Pfam" id="PF02896"/>
    </source>
</evidence>
<evidence type="ECO:0000256" key="9">
    <source>
        <dbReference type="ARBA" id="ARBA00022490"/>
    </source>
</evidence>
<dbReference type="InterPro" id="IPR015813">
    <property type="entry name" value="Pyrv/PenolPyrv_kinase-like_dom"/>
</dbReference>
<feature type="domain" description="PEP-utilising enzyme mobile" evidence="19">
    <location>
        <begin position="168"/>
        <end position="240"/>
    </location>
</feature>
<evidence type="ECO:0000256" key="3">
    <source>
        <dbReference type="ARBA" id="ARBA00002728"/>
    </source>
</evidence>
<dbReference type="EC" id="2.7.3.9" evidence="6 17"/>
<dbReference type="InterPro" id="IPR036618">
    <property type="entry name" value="PtsI_HPr-bd_sf"/>
</dbReference>
<comment type="similarity">
    <text evidence="5 17">Belongs to the PEP-utilizing enzyme family.</text>
</comment>
<dbReference type="SUPFAM" id="SSF51621">
    <property type="entry name" value="Phosphoenolpyruvate/pyruvate domain"/>
    <property type="match status" value="1"/>
</dbReference>
<dbReference type="PANTHER" id="PTHR46244">
    <property type="entry name" value="PHOSPHOENOLPYRUVATE-PROTEIN PHOSPHOTRANSFERASE"/>
    <property type="match status" value="1"/>
</dbReference>
<dbReference type="InterPro" id="IPR024692">
    <property type="entry name" value="PTS_EI"/>
</dbReference>
<dbReference type="InterPro" id="IPR008279">
    <property type="entry name" value="PEP-util_enz_mobile_dom"/>
</dbReference>
<evidence type="ECO:0000256" key="12">
    <source>
        <dbReference type="ARBA" id="ARBA00022683"/>
    </source>
</evidence>
<dbReference type="PIRSF" id="PIRSF000732">
    <property type="entry name" value="PTS_enzyme_I"/>
    <property type="match status" value="1"/>
</dbReference>
<comment type="subcellular location">
    <subcellularLocation>
        <location evidence="4 17">Cytoplasm</location>
    </subcellularLocation>
</comment>
<evidence type="ECO:0000256" key="7">
    <source>
        <dbReference type="ARBA" id="ARBA00016544"/>
    </source>
</evidence>
<dbReference type="InterPro" id="IPR050499">
    <property type="entry name" value="PEP-utilizing_PTS_enzyme"/>
</dbReference>
<sequence length="578" mass="59584">MTDSNPPQTSPVSSPGSSPETRHGIGVSPGTAYGPVVRVAPPVRPPAGEPAAEGAEEQKAALADVRAAFESVAVSLEERATRVDDTAQQILKATALIARDKGLVKAAAKELAAGHGRAHSIENAVETYAAQFEALGGYFAERVADLRDVGSRAIAAVLGVPAPGVPPFDEPSVIVAEDLAPAETATLDRRLVVGIITEAGGRTSHTAILAAQMGIPAVVQLPGAMRIAAGTPVALDGDTGEVTVDPDPTLVAAQRERAARRAEALAKLSGPGRTADGAEVALLANIGGVEDAVAAGAQDLEGVGLFRTEFVYLSATKAPTVEEQTEIYRGVFAPFEGRRVVVRTLDAGADKPLKFADLGPEENPALGRRGLRLSAERPDLLDAQLEALSIAARETGADVRVMAPMVATAEEAAWFARRVHENGLPKAGVMIEVPGAALRAHHVLGEVEFGSLGTNDLAQYTMAADRMEGALSDLLDPWQPGVLDVVGLACDGAARADRPIGVCGESAGDPLLALVLVGLGVSSLSMAPSKVPVVRLALSLHTLADCQQLAEAARGARTAVDALTAVREAARSELIDLL</sequence>
<name>A0ABP5DHF6_9MICO</name>
<evidence type="ECO:0000256" key="14">
    <source>
        <dbReference type="ARBA" id="ARBA00022777"/>
    </source>
</evidence>
<dbReference type="EMBL" id="BAAAPU010000007">
    <property type="protein sequence ID" value="GAA1980255.1"/>
    <property type="molecule type" value="Genomic_DNA"/>
</dbReference>
<dbReference type="Gene3D" id="1.10.274.10">
    <property type="entry name" value="PtsI, HPr-binding domain"/>
    <property type="match status" value="1"/>
</dbReference>
<keyword evidence="12 17" id="KW-0598">Phosphotransferase system</keyword>
<evidence type="ECO:0000256" key="17">
    <source>
        <dbReference type="PIRNR" id="PIRNR000732"/>
    </source>
</evidence>
<dbReference type="Pfam" id="PF02896">
    <property type="entry name" value="PEP-utilizers_C"/>
    <property type="match status" value="1"/>
</dbReference>
<keyword evidence="9 17" id="KW-0963">Cytoplasm</keyword>
<evidence type="ECO:0000256" key="8">
    <source>
        <dbReference type="ARBA" id="ARBA00022448"/>
    </source>
</evidence>
<keyword evidence="8 17" id="KW-0813">Transport</keyword>
<keyword evidence="23" id="KW-1185">Reference proteome</keyword>
<dbReference type="SUPFAM" id="SSF52009">
    <property type="entry name" value="Phosphohistidine domain"/>
    <property type="match status" value="1"/>
</dbReference>
<dbReference type="Gene3D" id="3.50.30.10">
    <property type="entry name" value="Phosphohistidine domain"/>
    <property type="match status" value="1"/>
</dbReference>
<organism evidence="22 23">
    <name type="scientific">Terrabacter lapilli</name>
    <dbReference type="NCBI Taxonomy" id="436231"/>
    <lineage>
        <taxon>Bacteria</taxon>
        <taxon>Bacillati</taxon>
        <taxon>Actinomycetota</taxon>
        <taxon>Actinomycetes</taxon>
        <taxon>Micrococcales</taxon>
        <taxon>Intrasporangiaceae</taxon>
        <taxon>Terrabacter</taxon>
    </lineage>
</organism>
<keyword evidence="11 17" id="KW-0808">Transferase</keyword>
<evidence type="ECO:0000256" key="15">
    <source>
        <dbReference type="ARBA" id="ARBA00022842"/>
    </source>
</evidence>
<comment type="cofactor">
    <cofactor evidence="2 17">
        <name>Mg(2+)</name>
        <dbReference type="ChEBI" id="CHEBI:18420"/>
    </cofactor>
</comment>
<gene>
    <name evidence="22" type="primary">ptsP</name>
    <name evidence="22" type="ORF">GCM10009817_21280</name>
</gene>
<dbReference type="InterPro" id="IPR000121">
    <property type="entry name" value="PEP_util_C"/>
</dbReference>
<evidence type="ECO:0000256" key="16">
    <source>
        <dbReference type="ARBA" id="ARBA00033235"/>
    </source>
</evidence>
<evidence type="ECO:0000259" key="19">
    <source>
        <dbReference type="Pfam" id="PF00391"/>
    </source>
</evidence>
<keyword evidence="14 17" id="KW-0418">Kinase</keyword>
<evidence type="ECO:0000313" key="22">
    <source>
        <dbReference type="EMBL" id="GAA1980255.1"/>
    </source>
</evidence>
<dbReference type="Gene3D" id="3.20.20.60">
    <property type="entry name" value="Phosphoenolpyruvate-binding domains"/>
    <property type="match status" value="1"/>
</dbReference>
<evidence type="ECO:0000256" key="2">
    <source>
        <dbReference type="ARBA" id="ARBA00001946"/>
    </source>
</evidence>
<evidence type="ECO:0000256" key="10">
    <source>
        <dbReference type="ARBA" id="ARBA00022597"/>
    </source>
</evidence>
<feature type="domain" description="Phosphotransferase system enzyme I N-terminal" evidence="21">
    <location>
        <begin position="23"/>
        <end position="142"/>
    </location>
</feature>
<feature type="domain" description="PEP-utilising enzyme C-terminal" evidence="20">
    <location>
        <begin position="271"/>
        <end position="538"/>
    </location>
</feature>
<dbReference type="RefSeq" id="WP_344061700.1">
    <property type="nucleotide sequence ID" value="NZ_BAAAPU010000007.1"/>
</dbReference>
<accession>A0ABP5DHF6</accession>
<dbReference type="NCBIfam" id="TIGR01417">
    <property type="entry name" value="PTS_I_fam"/>
    <property type="match status" value="1"/>
</dbReference>
<dbReference type="InterPro" id="IPR036637">
    <property type="entry name" value="Phosphohistidine_dom_sf"/>
</dbReference>
<dbReference type="PRINTS" id="PR01736">
    <property type="entry name" value="PHPHTRNFRASE"/>
</dbReference>
<comment type="catalytic activity">
    <reaction evidence="1 17">
        <text>L-histidyl-[protein] + phosphoenolpyruvate = N(pros)-phospho-L-histidyl-[protein] + pyruvate</text>
        <dbReference type="Rhea" id="RHEA:23880"/>
        <dbReference type="Rhea" id="RHEA-COMP:9745"/>
        <dbReference type="Rhea" id="RHEA-COMP:9746"/>
        <dbReference type="ChEBI" id="CHEBI:15361"/>
        <dbReference type="ChEBI" id="CHEBI:29979"/>
        <dbReference type="ChEBI" id="CHEBI:58702"/>
        <dbReference type="ChEBI" id="CHEBI:64837"/>
        <dbReference type="EC" id="2.7.3.9"/>
    </reaction>
</comment>
<evidence type="ECO:0000256" key="6">
    <source>
        <dbReference type="ARBA" id="ARBA00012232"/>
    </source>
</evidence>
<dbReference type="Proteomes" id="UP001500013">
    <property type="component" value="Unassembled WGS sequence"/>
</dbReference>
<dbReference type="InterPro" id="IPR040442">
    <property type="entry name" value="Pyrv_kinase-like_dom_sf"/>
</dbReference>